<dbReference type="InterPro" id="IPR036271">
    <property type="entry name" value="Tet_transcr_reg_TetR-rel_C_sf"/>
</dbReference>
<dbReference type="InterPro" id="IPR049445">
    <property type="entry name" value="TetR_SbtR-like_C"/>
</dbReference>
<proteinExistence type="predicted"/>
<organism evidence="6 7">
    <name type="scientific">Paractinoplanes lichenicola</name>
    <dbReference type="NCBI Taxonomy" id="2802976"/>
    <lineage>
        <taxon>Bacteria</taxon>
        <taxon>Bacillati</taxon>
        <taxon>Actinomycetota</taxon>
        <taxon>Actinomycetes</taxon>
        <taxon>Micromonosporales</taxon>
        <taxon>Micromonosporaceae</taxon>
        <taxon>Paractinoplanes</taxon>
    </lineage>
</organism>
<dbReference type="PROSITE" id="PS50977">
    <property type="entry name" value="HTH_TETR_2"/>
    <property type="match status" value="1"/>
</dbReference>
<evidence type="ECO:0000256" key="2">
    <source>
        <dbReference type="ARBA" id="ARBA00023125"/>
    </source>
</evidence>
<dbReference type="Pfam" id="PF21597">
    <property type="entry name" value="TetR_C_43"/>
    <property type="match status" value="1"/>
</dbReference>
<protein>
    <submittedName>
        <fullName evidence="6">TetR/AcrR family transcriptional regulator</fullName>
    </submittedName>
</protein>
<dbReference type="Proteomes" id="UP000598996">
    <property type="component" value="Unassembled WGS sequence"/>
</dbReference>
<dbReference type="PANTHER" id="PTHR30055:SF234">
    <property type="entry name" value="HTH-TYPE TRANSCRIPTIONAL REGULATOR BETI"/>
    <property type="match status" value="1"/>
</dbReference>
<keyword evidence="2 4" id="KW-0238">DNA-binding</keyword>
<dbReference type="PANTHER" id="PTHR30055">
    <property type="entry name" value="HTH-TYPE TRANSCRIPTIONAL REGULATOR RUTR"/>
    <property type="match status" value="1"/>
</dbReference>
<dbReference type="InterPro" id="IPR001647">
    <property type="entry name" value="HTH_TetR"/>
</dbReference>
<evidence type="ECO:0000256" key="3">
    <source>
        <dbReference type="ARBA" id="ARBA00023163"/>
    </source>
</evidence>
<evidence type="ECO:0000259" key="5">
    <source>
        <dbReference type="PROSITE" id="PS50977"/>
    </source>
</evidence>
<dbReference type="InterPro" id="IPR009057">
    <property type="entry name" value="Homeodomain-like_sf"/>
</dbReference>
<keyword evidence="3" id="KW-0804">Transcription</keyword>
<keyword evidence="1" id="KW-0805">Transcription regulation</keyword>
<name>A0ABS1VWH6_9ACTN</name>
<comment type="caution">
    <text evidence="6">The sequence shown here is derived from an EMBL/GenBank/DDBJ whole genome shotgun (WGS) entry which is preliminary data.</text>
</comment>
<dbReference type="SUPFAM" id="SSF46689">
    <property type="entry name" value="Homeodomain-like"/>
    <property type="match status" value="1"/>
</dbReference>
<evidence type="ECO:0000256" key="1">
    <source>
        <dbReference type="ARBA" id="ARBA00023015"/>
    </source>
</evidence>
<dbReference type="RefSeq" id="WP_202995495.1">
    <property type="nucleotide sequence ID" value="NZ_JAENHO010000009.1"/>
</dbReference>
<feature type="domain" description="HTH tetR-type" evidence="5">
    <location>
        <begin position="6"/>
        <end position="65"/>
    </location>
</feature>
<keyword evidence="7" id="KW-1185">Reference proteome</keyword>
<dbReference type="InterPro" id="IPR050109">
    <property type="entry name" value="HTH-type_TetR-like_transc_reg"/>
</dbReference>
<accession>A0ABS1VWH6</accession>
<evidence type="ECO:0000313" key="6">
    <source>
        <dbReference type="EMBL" id="MBL7258844.1"/>
    </source>
</evidence>
<dbReference type="EMBL" id="JAENHO010000009">
    <property type="protein sequence ID" value="MBL7258844.1"/>
    <property type="molecule type" value="Genomic_DNA"/>
</dbReference>
<feature type="DNA-binding region" description="H-T-H motif" evidence="4">
    <location>
        <begin position="28"/>
        <end position="47"/>
    </location>
</feature>
<dbReference type="Gene3D" id="1.10.357.10">
    <property type="entry name" value="Tetracycline Repressor, domain 2"/>
    <property type="match status" value="1"/>
</dbReference>
<dbReference type="SUPFAM" id="SSF48498">
    <property type="entry name" value="Tetracyclin repressor-like, C-terminal domain"/>
    <property type="match status" value="1"/>
</dbReference>
<sequence>MRADARRNQERILAAAKAQITIHGPDVGMDEIAKAAEVAVGTLYRHYPTKTHLVEAVLMSFMEWIVVRAENAATALGGPGDAMAQIEQLLTEFMDEAATNEGLKAAAQTLDAAYTTKEQEERGLAALRILVDAARSDGDLGETVSPDDIYLMMIGAPASLPKPSRDRWLQILLCGLRTA</sequence>
<gene>
    <name evidence="6" type="ORF">JKJ07_31485</name>
</gene>
<evidence type="ECO:0000313" key="7">
    <source>
        <dbReference type="Proteomes" id="UP000598996"/>
    </source>
</evidence>
<evidence type="ECO:0000256" key="4">
    <source>
        <dbReference type="PROSITE-ProRule" id="PRU00335"/>
    </source>
</evidence>
<dbReference type="Pfam" id="PF00440">
    <property type="entry name" value="TetR_N"/>
    <property type="match status" value="1"/>
</dbReference>
<reference evidence="6 7" key="1">
    <citation type="submission" date="2021-01" db="EMBL/GenBank/DDBJ databases">
        <title>Actinoplanes sp. nov. LDG1-01 isolated from lichen.</title>
        <authorList>
            <person name="Saeng-In P."/>
            <person name="Phongsopitanun W."/>
            <person name="Kanchanasin P."/>
            <person name="Yuki M."/>
            <person name="Kudo T."/>
            <person name="Ohkuma M."/>
            <person name="Tanasupawat S."/>
        </authorList>
    </citation>
    <scope>NUCLEOTIDE SEQUENCE [LARGE SCALE GENOMIC DNA]</scope>
    <source>
        <strain evidence="6 7">LDG1-01</strain>
    </source>
</reference>